<dbReference type="Gene3D" id="3.30.9.10">
    <property type="entry name" value="D-Amino Acid Oxidase, subunit A, domain 2"/>
    <property type="match status" value="1"/>
</dbReference>
<dbReference type="PRINTS" id="PR00420">
    <property type="entry name" value="RNGMNOXGNASE"/>
</dbReference>
<protein>
    <recommendedName>
        <fullName evidence="2">FAD-binding domain-containing protein</fullName>
    </recommendedName>
</protein>
<keyword evidence="4" id="KW-1185">Reference proteome</keyword>
<organism evidence="3 4">
    <name type="scientific">Mycolicibacterium vulneris</name>
    <dbReference type="NCBI Taxonomy" id="547163"/>
    <lineage>
        <taxon>Bacteria</taxon>
        <taxon>Bacillati</taxon>
        <taxon>Actinomycetota</taxon>
        <taxon>Actinomycetes</taxon>
        <taxon>Mycobacteriales</taxon>
        <taxon>Mycobacteriaceae</taxon>
        <taxon>Mycolicibacterium</taxon>
    </lineage>
</organism>
<name>A0A1X2KJD0_9MYCO</name>
<reference evidence="3 4" key="1">
    <citation type="submission" date="2017-04" db="EMBL/GenBank/DDBJ databases">
        <title>The new phylogeny of genus Mycobacterium.</title>
        <authorList>
            <person name="Tortoli E."/>
            <person name="Trovato A."/>
            <person name="Cirillo D.M."/>
        </authorList>
    </citation>
    <scope>NUCLEOTIDE SEQUENCE [LARGE SCALE GENOMIC DNA]</scope>
    <source>
        <strain evidence="3 4">DSM 45247</strain>
    </source>
</reference>
<feature type="compositionally biased region" description="Basic and acidic residues" evidence="1">
    <location>
        <begin position="75"/>
        <end position="87"/>
    </location>
</feature>
<dbReference type="AlphaFoldDB" id="A0A1X2KJD0"/>
<dbReference type="Proteomes" id="UP000242320">
    <property type="component" value="Unassembled WGS sequence"/>
</dbReference>
<dbReference type="OrthoDB" id="3356051at2"/>
<accession>A0A1X2KJD0</accession>
<dbReference type="Gene3D" id="3.50.50.60">
    <property type="entry name" value="FAD/NAD(P)-binding domain"/>
    <property type="match status" value="1"/>
</dbReference>
<evidence type="ECO:0000259" key="2">
    <source>
        <dbReference type="Pfam" id="PF01494"/>
    </source>
</evidence>
<dbReference type="RefSeq" id="WP_085292874.1">
    <property type="nucleotide sequence ID" value="NZ_NCXM01000046.1"/>
</dbReference>
<feature type="region of interest" description="Disordered" evidence="1">
    <location>
        <begin position="69"/>
        <end position="95"/>
    </location>
</feature>
<dbReference type="PANTHER" id="PTHR46865:SF2">
    <property type="entry name" value="MONOOXYGENASE"/>
    <property type="match status" value="1"/>
</dbReference>
<evidence type="ECO:0000313" key="3">
    <source>
        <dbReference type="EMBL" id="OSC21821.1"/>
    </source>
</evidence>
<dbReference type="InterPro" id="IPR051704">
    <property type="entry name" value="FAD_aromatic-hydroxylase"/>
</dbReference>
<feature type="domain" description="FAD-binding" evidence="2">
    <location>
        <begin position="2"/>
        <end position="340"/>
    </location>
</feature>
<dbReference type="Pfam" id="PF01494">
    <property type="entry name" value="FAD_binding_3"/>
    <property type="match status" value="1"/>
</dbReference>
<comment type="caution">
    <text evidence="3">The sequence shown here is derived from an EMBL/GenBank/DDBJ whole genome shotgun (WGS) entry which is preliminary data.</text>
</comment>
<dbReference type="EMBL" id="NCXM01000046">
    <property type="protein sequence ID" value="OSC21821.1"/>
    <property type="molecule type" value="Genomic_DNA"/>
</dbReference>
<evidence type="ECO:0000313" key="4">
    <source>
        <dbReference type="Proteomes" id="UP000242320"/>
    </source>
</evidence>
<dbReference type="SUPFAM" id="SSF51905">
    <property type="entry name" value="FAD/NAD(P)-binding domain"/>
    <property type="match status" value="1"/>
</dbReference>
<dbReference type="InterPro" id="IPR002938">
    <property type="entry name" value="FAD-bd"/>
</dbReference>
<evidence type="ECO:0000256" key="1">
    <source>
        <dbReference type="SAM" id="MobiDB-lite"/>
    </source>
</evidence>
<dbReference type="InterPro" id="IPR036188">
    <property type="entry name" value="FAD/NAD-bd_sf"/>
</dbReference>
<dbReference type="NCBIfam" id="NF004523">
    <property type="entry name" value="PRK05868.1"/>
    <property type="match status" value="1"/>
</dbReference>
<dbReference type="PANTHER" id="PTHR46865">
    <property type="entry name" value="OXIDOREDUCTASE-RELATED"/>
    <property type="match status" value="1"/>
</dbReference>
<dbReference type="GO" id="GO:0071949">
    <property type="term" value="F:FAD binding"/>
    <property type="evidence" value="ECO:0007669"/>
    <property type="project" value="InterPro"/>
</dbReference>
<gene>
    <name evidence="3" type="ORF">B8W69_27655</name>
</gene>
<sequence>MTKVLISGASVAGAAAAFWLGQHGFSVTVVERHRGPRPGGQAIDVRGPALTVLERMGLLGAAQKRKTQIQGSSVVDRDGNELSRDTDTALSGPSGVPIDSPNIELLRDDLVELLYGASQWTAEYIFDDTITAVQDDGAAVHVTFERTAPRSFDLVIGADGLHSNVRRLVFGPEEDFIERLGTHAAIFTVPNFLDLDYWQMWHYGDASMAGVYSARNNTEARAMVGFMDTDLRIDYRDTAAQLAELERRMAGDGWVRPQLLEYMRAAPDFYFDEMSQIKMDRWSQGRVALVGDAGYCCSPLSGQGTSVALLGAYILAGELKAASQEGTVDYEAGFANYHREFSDYVKRNQWLVVDNIPGGAPIPQEVFDRIVASITLKDYLKDY</sequence>
<proteinExistence type="predicted"/>